<dbReference type="CDD" id="cd20404">
    <property type="entry name" value="Tudor_Agenet_AtEML-like"/>
    <property type="match status" value="1"/>
</dbReference>
<evidence type="ECO:0000256" key="6">
    <source>
        <dbReference type="ARBA" id="ARBA00023242"/>
    </source>
</evidence>
<keyword evidence="5" id="KW-0234">DNA repair</keyword>
<dbReference type="SUPFAM" id="SSF48371">
    <property type="entry name" value="ARM repeat"/>
    <property type="match status" value="1"/>
</dbReference>
<protein>
    <recommendedName>
        <fullName evidence="11">Tudor domain-containing protein</fullName>
    </recommendedName>
</protein>
<dbReference type="GO" id="GO:0000785">
    <property type="term" value="C:chromatin"/>
    <property type="evidence" value="ECO:0007669"/>
    <property type="project" value="TreeGrafter"/>
</dbReference>
<dbReference type="GO" id="GO:0051301">
    <property type="term" value="P:cell division"/>
    <property type="evidence" value="ECO:0007669"/>
    <property type="project" value="UniProtKB-KW"/>
</dbReference>
<dbReference type="PANTHER" id="PTHR12663:SF50">
    <property type="entry name" value="SISTER CHROMATID COHESION PROTEIN PDS5 HOMOLOG B"/>
    <property type="match status" value="1"/>
</dbReference>
<dbReference type="InterPro" id="IPR016024">
    <property type="entry name" value="ARM-type_fold"/>
</dbReference>
<comment type="caution">
    <text evidence="9">The sequence shown here is derived from an EMBL/GenBank/DDBJ whole genome shotgun (WGS) entry which is preliminary data.</text>
</comment>
<evidence type="ECO:0000313" key="9">
    <source>
        <dbReference type="EMBL" id="THG17239.1"/>
    </source>
</evidence>
<accession>A0A4S4EKW1</accession>
<keyword evidence="3" id="KW-0227">DNA damage</keyword>
<dbReference type="AlphaFoldDB" id="A0A4S4EKW1"/>
<dbReference type="InterPro" id="IPR039776">
    <property type="entry name" value="Pds5"/>
</dbReference>
<organism evidence="9 10">
    <name type="scientific">Camellia sinensis var. sinensis</name>
    <name type="common">China tea</name>
    <dbReference type="NCBI Taxonomy" id="542762"/>
    <lineage>
        <taxon>Eukaryota</taxon>
        <taxon>Viridiplantae</taxon>
        <taxon>Streptophyta</taxon>
        <taxon>Embryophyta</taxon>
        <taxon>Tracheophyta</taxon>
        <taxon>Spermatophyta</taxon>
        <taxon>Magnoliopsida</taxon>
        <taxon>eudicotyledons</taxon>
        <taxon>Gunneridae</taxon>
        <taxon>Pentapetalae</taxon>
        <taxon>asterids</taxon>
        <taxon>Ericales</taxon>
        <taxon>Theaceae</taxon>
        <taxon>Camellia</taxon>
    </lineage>
</organism>
<gene>
    <name evidence="9" type="ORF">TEA_014995</name>
</gene>
<dbReference type="Pfam" id="PF20168">
    <property type="entry name" value="PDS5"/>
    <property type="match status" value="1"/>
</dbReference>
<evidence type="ECO:0000256" key="3">
    <source>
        <dbReference type="ARBA" id="ARBA00022763"/>
    </source>
</evidence>
<evidence type="ECO:0008006" key="11">
    <source>
        <dbReference type="Google" id="ProtNLM"/>
    </source>
</evidence>
<keyword evidence="4" id="KW-0498">Mitosis</keyword>
<sequence length="753" mass="83684">MSQLDSPVKPWTTATIPMIQLWDLGQRMEVILDIKLTCNTYSRTPMIFGLKALVKSFLPHRPTHVSRDINQLLDVLSQMLQPGYISDGIISCRIVKFLLQSFGNVCPDCLLSVSIDLCESDKANIRLAAAKSVLRLSRRWDLYIPPEIFRFTIWMAKDSSTFARRLFIDKTHKLLKQHAVPTKYACAFAFAASDSVKDLRDDVEFVREYSRDARIRQTSGKQLGLPDYPAYIVVFLIHVLAHDSGFPPENCGDEEIYAQFFSPLVFTLQAFVNASFVDGDMDVVNAAVLCLQSIFLAIKRAEDAVDAHTTPVTFAKLHILADFGISILNALNHSAITASHTLGLILLPSSLYRISPAEKRDEANSICQAWCPFNAKLANRVVPSFESQISRPASTLVKRGRKSQEDVSQSDFMKCSTANLVLCKNNDLLVNGTRERSESSFACEKKTHETLNQEINPRGRHKRALSPSPPGSVELHNEFSIYDEHEKGASGNSEPLIGRGHLPSSCDSVTTKPSLTEKEALKSSLIVNGVVTKSDSVGAETSKIKRVAGFCGLKDVGNNSQVCVGQRIKLWSPVDKCYHLGTVSGFDSTSDTHKITYDNGEVEVFSLETENWETISNDFLQEKADSPSRAVRQVLSRFSGLGADVKLPVSGHAKAFTLPTLKLYYSVELMNDGIISEWWAKKHKHFYEGGKENKRHKVSMDTSTSEVINVNEEAGHSPLRKPALPLVQHRDILVHDLSLSSRLQVLSLIDICG</sequence>
<dbReference type="GO" id="GO:0007064">
    <property type="term" value="P:mitotic sister chromatid cohesion"/>
    <property type="evidence" value="ECO:0007669"/>
    <property type="project" value="InterPro"/>
</dbReference>
<dbReference type="GO" id="GO:0035825">
    <property type="term" value="P:homologous recombination"/>
    <property type="evidence" value="ECO:0007669"/>
    <property type="project" value="UniProtKB-ARBA"/>
</dbReference>
<dbReference type="Gene3D" id="2.30.30.140">
    <property type="match status" value="1"/>
</dbReference>
<name>A0A4S4EKW1_CAMSN</name>
<keyword evidence="10" id="KW-1185">Reference proteome</keyword>
<dbReference type="Proteomes" id="UP000306102">
    <property type="component" value="Unassembled WGS sequence"/>
</dbReference>
<reference evidence="9 10" key="1">
    <citation type="journal article" date="2018" name="Proc. Natl. Acad. Sci. U.S.A.">
        <title>Draft genome sequence of Camellia sinensis var. sinensis provides insights into the evolution of the tea genome and tea quality.</title>
        <authorList>
            <person name="Wei C."/>
            <person name="Yang H."/>
            <person name="Wang S."/>
            <person name="Zhao J."/>
            <person name="Liu C."/>
            <person name="Gao L."/>
            <person name="Xia E."/>
            <person name="Lu Y."/>
            <person name="Tai Y."/>
            <person name="She G."/>
            <person name="Sun J."/>
            <person name="Cao H."/>
            <person name="Tong W."/>
            <person name="Gao Q."/>
            <person name="Li Y."/>
            <person name="Deng W."/>
            <person name="Jiang X."/>
            <person name="Wang W."/>
            <person name="Chen Q."/>
            <person name="Zhang S."/>
            <person name="Li H."/>
            <person name="Wu J."/>
            <person name="Wang P."/>
            <person name="Li P."/>
            <person name="Shi C."/>
            <person name="Zheng F."/>
            <person name="Jian J."/>
            <person name="Huang B."/>
            <person name="Shan D."/>
            <person name="Shi M."/>
            <person name="Fang C."/>
            <person name="Yue Y."/>
            <person name="Li F."/>
            <person name="Li D."/>
            <person name="Wei S."/>
            <person name="Han B."/>
            <person name="Jiang C."/>
            <person name="Yin Y."/>
            <person name="Xia T."/>
            <person name="Zhang Z."/>
            <person name="Bennetzen J.L."/>
            <person name="Zhao S."/>
            <person name="Wan X."/>
        </authorList>
    </citation>
    <scope>NUCLEOTIDE SEQUENCE [LARGE SCALE GENOMIC DNA]</scope>
    <source>
        <strain evidence="10">cv. Shuchazao</strain>
        <tissue evidence="9">Leaf</tissue>
    </source>
</reference>
<evidence type="ECO:0000256" key="4">
    <source>
        <dbReference type="ARBA" id="ARBA00022776"/>
    </source>
</evidence>
<comment type="subcellular location">
    <subcellularLocation>
        <location evidence="1">Nucleus</location>
    </subcellularLocation>
</comment>
<dbReference type="PANTHER" id="PTHR12663">
    <property type="entry name" value="ANDROGEN INDUCED INHIBITOR OF PROLIFERATION AS3 / PDS5-RELATED"/>
    <property type="match status" value="1"/>
</dbReference>
<proteinExistence type="predicted"/>
<evidence type="ECO:0000256" key="7">
    <source>
        <dbReference type="ARBA" id="ARBA00023306"/>
    </source>
</evidence>
<dbReference type="GO" id="GO:0005634">
    <property type="term" value="C:nucleus"/>
    <property type="evidence" value="ECO:0007669"/>
    <property type="project" value="UniProtKB-SubCell"/>
</dbReference>
<dbReference type="EMBL" id="SDRB02003629">
    <property type="protein sequence ID" value="THG17239.1"/>
    <property type="molecule type" value="Genomic_DNA"/>
</dbReference>
<dbReference type="GO" id="GO:0006281">
    <property type="term" value="P:DNA repair"/>
    <property type="evidence" value="ECO:0007669"/>
    <property type="project" value="UniProtKB-KW"/>
</dbReference>
<evidence type="ECO:0000256" key="8">
    <source>
        <dbReference type="SAM" id="MobiDB-lite"/>
    </source>
</evidence>
<evidence type="ECO:0000313" key="10">
    <source>
        <dbReference type="Proteomes" id="UP000306102"/>
    </source>
</evidence>
<keyword evidence="7" id="KW-0131">Cell cycle</keyword>
<evidence type="ECO:0000256" key="5">
    <source>
        <dbReference type="ARBA" id="ARBA00023204"/>
    </source>
</evidence>
<keyword evidence="6" id="KW-0539">Nucleus</keyword>
<evidence type="ECO:0000256" key="2">
    <source>
        <dbReference type="ARBA" id="ARBA00022618"/>
    </source>
</evidence>
<feature type="region of interest" description="Disordered" evidence="8">
    <location>
        <begin position="454"/>
        <end position="475"/>
    </location>
</feature>
<keyword evidence="2" id="KW-0132">Cell division</keyword>
<evidence type="ECO:0000256" key="1">
    <source>
        <dbReference type="ARBA" id="ARBA00004123"/>
    </source>
</evidence>
<dbReference type="STRING" id="542762.A0A4S4EKW1"/>